<keyword evidence="2" id="KW-1185">Reference proteome</keyword>
<proteinExistence type="predicted"/>
<dbReference type="Proteomes" id="UP001430396">
    <property type="component" value="Unassembled WGS sequence"/>
</dbReference>
<gene>
    <name evidence="1" type="ORF">JWH11_00600</name>
</gene>
<sequence>MADIGLGDFVFFKLVNDYFSNEIQEFGLDLMRRTMRWVSTIA</sequence>
<feature type="non-terminal residue" evidence="1">
    <location>
        <position position="42"/>
    </location>
</feature>
<reference evidence="1" key="1">
    <citation type="submission" date="2021-02" db="EMBL/GenBank/DDBJ databases">
        <title>Copper resistance gene diversity in local Xanthomonas species at agrochemical polluted sites in Trinidad, Trinidad and Tobago.</title>
        <authorList>
            <person name="Ramnarine S.D.B.J."/>
            <person name="Ramsubhag A."/>
            <person name="Jayaraman J."/>
        </authorList>
    </citation>
    <scope>NUCLEOTIDE SEQUENCE</scope>
    <source>
        <strain evidence="1">CaNP6A</strain>
    </source>
</reference>
<evidence type="ECO:0000313" key="1">
    <source>
        <dbReference type="EMBL" id="MCD0264971.1"/>
    </source>
</evidence>
<organism evidence="1 2">
    <name type="scientific">Xanthomonas melonis</name>
    <dbReference type="NCBI Taxonomy" id="56456"/>
    <lineage>
        <taxon>Bacteria</taxon>
        <taxon>Pseudomonadati</taxon>
        <taxon>Pseudomonadota</taxon>
        <taxon>Gammaproteobacteria</taxon>
        <taxon>Lysobacterales</taxon>
        <taxon>Lysobacteraceae</taxon>
        <taxon>Xanthomonas</taxon>
    </lineage>
</organism>
<comment type="caution">
    <text evidence="1">The sequence shown here is derived from an EMBL/GenBank/DDBJ whole genome shotgun (WGS) entry which is preliminary data.</text>
</comment>
<dbReference type="EMBL" id="JAFFQI010000123">
    <property type="protein sequence ID" value="MCD0264971.1"/>
    <property type="molecule type" value="Genomic_DNA"/>
</dbReference>
<protein>
    <submittedName>
        <fullName evidence="1">Type IV secretion system protein virB6</fullName>
    </submittedName>
</protein>
<name>A0ABS8NPI6_9XANT</name>
<accession>A0ABS8NPI6</accession>
<evidence type="ECO:0000313" key="2">
    <source>
        <dbReference type="Proteomes" id="UP001430396"/>
    </source>
</evidence>